<protein>
    <recommendedName>
        <fullName evidence="2">diphosphomevalonate decarboxylase</fullName>
        <ecNumber evidence="2">4.1.1.33</ecNumber>
    </recommendedName>
</protein>
<organism evidence="10 11">
    <name type="scientific">Cognatishimia activa</name>
    <dbReference type="NCBI Taxonomy" id="1715691"/>
    <lineage>
        <taxon>Bacteria</taxon>
        <taxon>Pseudomonadati</taxon>
        <taxon>Pseudomonadota</taxon>
        <taxon>Alphaproteobacteria</taxon>
        <taxon>Rhodobacterales</taxon>
        <taxon>Paracoccaceae</taxon>
        <taxon>Cognatishimia</taxon>
    </lineage>
</organism>
<comment type="similarity">
    <text evidence="1">Belongs to the diphosphomevalonate decarboxylase family.</text>
</comment>
<evidence type="ECO:0000313" key="11">
    <source>
        <dbReference type="Proteomes" id="UP000051184"/>
    </source>
</evidence>
<feature type="domain" description="Mvd1 C-terminal" evidence="8">
    <location>
        <begin position="199"/>
        <end position="320"/>
    </location>
</feature>
<dbReference type="PANTHER" id="PTHR10977:SF3">
    <property type="entry name" value="DIPHOSPHOMEVALONATE DECARBOXYLASE"/>
    <property type="match status" value="1"/>
</dbReference>
<keyword evidence="3" id="KW-0444">Lipid biosynthesis</keyword>
<dbReference type="InterPro" id="IPR014721">
    <property type="entry name" value="Ribsml_uS5_D2-typ_fold_subgr"/>
</dbReference>
<keyword evidence="5" id="KW-0067">ATP-binding</keyword>
<reference evidence="11" key="1">
    <citation type="submission" date="2015-09" db="EMBL/GenBank/DDBJ databases">
        <authorList>
            <person name="Rodrigo-Torres Lidia"/>
            <person name="Arahal R.David."/>
        </authorList>
    </citation>
    <scope>NUCLEOTIDE SEQUENCE [LARGE SCALE GENOMIC DNA]</scope>
    <source>
        <strain evidence="11">CECT 5114</strain>
    </source>
</reference>
<dbReference type="Proteomes" id="UP000051184">
    <property type="component" value="Unassembled WGS sequence"/>
</dbReference>
<dbReference type="EC" id="4.1.1.33" evidence="2"/>
<dbReference type="Gene3D" id="3.30.230.10">
    <property type="match status" value="1"/>
</dbReference>
<dbReference type="GO" id="GO:0005524">
    <property type="term" value="F:ATP binding"/>
    <property type="evidence" value="ECO:0007669"/>
    <property type="project" value="UniProtKB-KW"/>
</dbReference>
<dbReference type="OrthoDB" id="5498344at2"/>
<dbReference type="NCBIfam" id="TIGR01240">
    <property type="entry name" value="mevDPdecarb"/>
    <property type="match status" value="1"/>
</dbReference>
<evidence type="ECO:0000256" key="7">
    <source>
        <dbReference type="ARBA" id="ARBA00023239"/>
    </source>
</evidence>
<dbReference type="Gene3D" id="3.30.70.890">
    <property type="entry name" value="GHMP kinase, C-terminal domain"/>
    <property type="match status" value="1"/>
</dbReference>
<evidence type="ECO:0000256" key="2">
    <source>
        <dbReference type="ARBA" id="ARBA00012296"/>
    </source>
</evidence>
<dbReference type="SUPFAM" id="SSF54211">
    <property type="entry name" value="Ribosomal protein S5 domain 2-like"/>
    <property type="match status" value="1"/>
</dbReference>
<dbReference type="InterPro" id="IPR036554">
    <property type="entry name" value="GHMP_kinase_C_sf"/>
</dbReference>
<dbReference type="InterPro" id="IPR005935">
    <property type="entry name" value="Mev_decarb"/>
</dbReference>
<dbReference type="Pfam" id="PF18376">
    <property type="entry name" value="MDD_C"/>
    <property type="match status" value="1"/>
</dbReference>
<keyword evidence="6" id="KW-0443">Lipid metabolism</keyword>
<proteinExistence type="inferred from homology"/>
<dbReference type="PANTHER" id="PTHR10977">
    <property type="entry name" value="DIPHOSPHOMEVALONATE DECARBOXYLASE"/>
    <property type="match status" value="1"/>
</dbReference>
<keyword evidence="11" id="KW-1185">Reference proteome</keyword>
<evidence type="ECO:0000256" key="3">
    <source>
        <dbReference type="ARBA" id="ARBA00022516"/>
    </source>
</evidence>
<dbReference type="STRING" id="1715691.TA5113_00905"/>
<dbReference type="GO" id="GO:0019287">
    <property type="term" value="P:isopentenyl diphosphate biosynthetic process, mevalonate pathway"/>
    <property type="evidence" value="ECO:0007669"/>
    <property type="project" value="InterPro"/>
</dbReference>
<dbReference type="RefSeq" id="WP_058315183.1">
    <property type="nucleotide sequence ID" value="NZ_CYTO01000009.1"/>
</dbReference>
<evidence type="ECO:0000256" key="5">
    <source>
        <dbReference type="ARBA" id="ARBA00022840"/>
    </source>
</evidence>
<keyword evidence="4" id="KW-0547">Nucleotide-binding</keyword>
<name>A0A0P1IRQ3_9RHOB</name>
<dbReference type="InterPro" id="IPR020568">
    <property type="entry name" value="Ribosomal_Su5_D2-typ_SF"/>
</dbReference>
<dbReference type="AlphaFoldDB" id="A0A0P1IRQ3"/>
<evidence type="ECO:0000259" key="8">
    <source>
        <dbReference type="Pfam" id="PF18376"/>
    </source>
</evidence>
<evidence type="ECO:0000313" key="10">
    <source>
        <dbReference type="EMBL" id="CUK26268.1"/>
    </source>
</evidence>
<dbReference type="PIRSF" id="PIRSF015950">
    <property type="entry name" value="Mev_P_decrbx"/>
    <property type="match status" value="1"/>
</dbReference>
<dbReference type="Pfam" id="PF22700">
    <property type="entry name" value="MVD-like_N"/>
    <property type="match status" value="1"/>
</dbReference>
<evidence type="ECO:0000259" key="9">
    <source>
        <dbReference type="Pfam" id="PF22700"/>
    </source>
</evidence>
<dbReference type="InterPro" id="IPR053859">
    <property type="entry name" value="MVD-like_N"/>
</dbReference>
<keyword evidence="7" id="KW-0456">Lyase</keyword>
<dbReference type="InterPro" id="IPR041431">
    <property type="entry name" value="Mvd1_C"/>
</dbReference>
<dbReference type="GO" id="GO:0005829">
    <property type="term" value="C:cytosol"/>
    <property type="evidence" value="ECO:0007669"/>
    <property type="project" value="InterPro"/>
</dbReference>
<sequence length="331" mass="35522">MTDAARDLISKAMVDAGDPVEFAAYAPSNIALSKYWGKRDRSRNLPLNSSLSISLAEWGSHTEVAPSESGIDQVSLNGEVLDMGTAFASKALKFADLFRAGRAQPLKITTRNTIPTAAGLASSASGFAALTRALCGSFSLSLSEAEMSLIARLGSGSATRSIWHGFVRWDKGRAEDGSDSFATPLDVTWPDFRIAIIPVDVGPKSHSSRDGMNHTVDTSPLFAAWPDQAEADCDFIEAMVREQNFTALGQRAEANALAMHATMQAARPAITYLTQDSWAILERLWAARKNGLEAYATMDAGANVKLIFEAQSQDDVTTLFPEAQVIVPFAG</sequence>
<dbReference type="GO" id="GO:0004163">
    <property type="term" value="F:diphosphomevalonate decarboxylase activity"/>
    <property type="evidence" value="ECO:0007669"/>
    <property type="project" value="UniProtKB-EC"/>
</dbReference>
<evidence type="ECO:0000256" key="1">
    <source>
        <dbReference type="ARBA" id="ARBA00008831"/>
    </source>
</evidence>
<dbReference type="InterPro" id="IPR029765">
    <property type="entry name" value="Mev_diP_decarb"/>
</dbReference>
<evidence type="ECO:0000256" key="6">
    <source>
        <dbReference type="ARBA" id="ARBA00023098"/>
    </source>
</evidence>
<feature type="domain" description="Diphosphomevalonate decarboxylase-like N-terminal" evidence="9">
    <location>
        <begin position="26"/>
        <end position="182"/>
    </location>
</feature>
<dbReference type="SUPFAM" id="SSF55060">
    <property type="entry name" value="GHMP Kinase, C-terminal domain"/>
    <property type="match status" value="1"/>
</dbReference>
<gene>
    <name evidence="10" type="ORF">TA5114_02077</name>
</gene>
<dbReference type="EMBL" id="CYUE01000020">
    <property type="protein sequence ID" value="CUK26268.1"/>
    <property type="molecule type" value="Genomic_DNA"/>
</dbReference>
<evidence type="ECO:0000256" key="4">
    <source>
        <dbReference type="ARBA" id="ARBA00022741"/>
    </source>
</evidence>
<accession>A0A0P1IRQ3</accession>